<gene>
    <name evidence="1" type="ORF">CY34DRAFT_135818</name>
</gene>
<dbReference type="InParanoid" id="A0A0D0BHD3"/>
<reference evidence="1 2" key="1">
    <citation type="submission" date="2014-04" db="EMBL/GenBank/DDBJ databases">
        <authorList>
            <consortium name="DOE Joint Genome Institute"/>
            <person name="Kuo A."/>
            <person name="Ruytinx J."/>
            <person name="Rineau F."/>
            <person name="Colpaert J."/>
            <person name="Kohler A."/>
            <person name="Nagy L.G."/>
            <person name="Floudas D."/>
            <person name="Copeland A."/>
            <person name="Barry K.W."/>
            <person name="Cichocki N."/>
            <person name="Veneault-Fourrey C."/>
            <person name="LaButti K."/>
            <person name="Lindquist E.A."/>
            <person name="Lipzen A."/>
            <person name="Lundell T."/>
            <person name="Morin E."/>
            <person name="Murat C."/>
            <person name="Sun H."/>
            <person name="Tunlid A."/>
            <person name="Henrissat B."/>
            <person name="Grigoriev I.V."/>
            <person name="Hibbett D.S."/>
            <person name="Martin F."/>
            <person name="Nordberg H.P."/>
            <person name="Cantor M.N."/>
            <person name="Hua S.X."/>
        </authorList>
    </citation>
    <scope>NUCLEOTIDE SEQUENCE [LARGE SCALE GENOMIC DNA]</scope>
    <source>
        <strain evidence="1 2">UH-Slu-Lm8-n1</strain>
    </source>
</reference>
<sequence>MVHCNRHPMSAMGAESMTSVVTTSATLPHCDSGCSVSSFLSLPLSTVACIMHTCIAALVCESAPRVLVLIRNAQHSHNFLVILAGNMRIYHSISLCFYSQSFDGRLQAALSPYAEPACSRL</sequence>
<dbReference type="AlphaFoldDB" id="A0A0D0BHD3"/>
<accession>A0A0D0BHD3</accession>
<dbReference type="OrthoDB" id="10374740at2759"/>
<organism evidence="1 2">
    <name type="scientific">Suillus luteus UH-Slu-Lm8-n1</name>
    <dbReference type="NCBI Taxonomy" id="930992"/>
    <lineage>
        <taxon>Eukaryota</taxon>
        <taxon>Fungi</taxon>
        <taxon>Dikarya</taxon>
        <taxon>Basidiomycota</taxon>
        <taxon>Agaricomycotina</taxon>
        <taxon>Agaricomycetes</taxon>
        <taxon>Agaricomycetidae</taxon>
        <taxon>Boletales</taxon>
        <taxon>Suillineae</taxon>
        <taxon>Suillaceae</taxon>
        <taxon>Suillus</taxon>
    </lineage>
</organism>
<reference evidence="2" key="2">
    <citation type="submission" date="2015-01" db="EMBL/GenBank/DDBJ databases">
        <title>Evolutionary Origins and Diversification of the Mycorrhizal Mutualists.</title>
        <authorList>
            <consortium name="DOE Joint Genome Institute"/>
            <consortium name="Mycorrhizal Genomics Consortium"/>
            <person name="Kohler A."/>
            <person name="Kuo A."/>
            <person name="Nagy L.G."/>
            <person name="Floudas D."/>
            <person name="Copeland A."/>
            <person name="Barry K.W."/>
            <person name="Cichocki N."/>
            <person name="Veneault-Fourrey C."/>
            <person name="LaButti K."/>
            <person name="Lindquist E.A."/>
            <person name="Lipzen A."/>
            <person name="Lundell T."/>
            <person name="Morin E."/>
            <person name="Murat C."/>
            <person name="Riley R."/>
            <person name="Ohm R."/>
            <person name="Sun H."/>
            <person name="Tunlid A."/>
            <person name="Henrissat B."/>
            <person name="Grigoriev I.V."/>
            <person name="Hibbett D.S."/>
            <person name="Martin F."/>
        </authorList>
    </citation>
    <scope>NUCLEOTIDE SEQUENCE [LARGE SCALE GENOMIC DNA]</scope>
    <source>
        <strain evidence="2">UH-Slu-Lm8-n1</strain>
    </source>
</reference>
<dbReference type="EMBL" id="KN835234">
    <property type="protein sequence ID" value="KIK42588.1"/>
    <property type="molecule type" value="Genomic_DNA"/>
</dbReference>
<evidence type="ECO:0000313" key="1">
    <source>
        <dbReference type="EMBL" id="KIK42588.1"/>
    </source>
</evidence>
<keyword evidence="2" id="KW-1185">Reference proteome</keyword>
<dbReference type="HOGENOM" id="CLU_2039601_0_0_1"/>
<protein>
    <submittedName>
        <fullName evidence="1">Unplaced genomic scaffold CY34scaffold_103, whole genome shotgun sequence</fullName>
    </submittedName>
</protein>
<dbReference type="Proteomes" id="UP000054485">
    <property type="component" value="Unassembled WGS sequence"/>
</dbReference>
<name>A0A0D0BHD3_9AGAM</name>
<proteinExistence type="predicted"/>
<evidence type="ECO:0000313" key="2">
    <source>
        <dbReference type="Proteomes" id="UP000054485"/>
    </source>
</evidence>